<dbReference type="AlphaFoldDB" id="A0A316A0A0"/>
<gene>
    <name evidence="3" type="ORF">SAMN05216529_103416</name>
</gene>
<dbReference type="EMBL" id="UHJJ01000003">
    <property type="protein sequence ID" value="SUQ13683.1"/>
    <property type="molecule type" value="Genomic_DNA"/>
</dbReference>
<proteinExistence type="predicted"/>
<feature type="domain" description="DUF6558" evidence="1">
    <location>
        <begin position="6"/>
        <end position="147"/>
    </location>
</feature>
<accession>A0A316A0A0</accession>
<protein>
    <recommendedName>
        <fullName evidence="5">Phage tail protein</fullName>
    </recommendedName>
</protein>
<keyword evidence="4" id="KW-1185">Reference proteome</keyword>
<evidence type="ECO:0000313" key="4">
    <source>
        <dbReference type="Proteomes" id="UP000254051"/>
    </source>
</evidence>
<dbReference type="InterPro" id="IPR046688">
    <property type="entry name" value="DUF6558_N"/>
</dbReference>
<feature type="domain" description="Phage tail-like C-terminal" evidence="2">
    <location>
        <begin position="150"/>
        <end position="201"/>
    </location>
</feature>
<dbReference type="OrthoDB" id="2059224at2"/>
<evidence type="ECO:0000259" key="2">
    <source>
        <dbReference type="Pfam" id="PF20753"/>
    </source>
</evidence>
<dbReference type="InterPro" id="IPR048276">
    <property type="entry name" value="Phage_tail-like_C"/>
</dbReference>
<dbReference type="Pfam" id="PF20753">
    <property type="entry name" value="DUF6558_C"/>
    <property type="match status" value="1"/>
</dbReference>
<reference evidence="4" key="1">
    <citation type="submission" date="2017-07" db="EMBL/GenBank/DDBJ databases">
        <authorList>
            <person name="Varghese N."/>
            <person name="Submissions S."/>
        </authorList>
    </citation>
    <scope>NUCLEOTIDE SEQUENCE [LARGE SCALE GENOMIC DNA]</scope>
    <source>
        <strain evidence="4">NLAE-zl-C134</strain>
    </source>
</reference>
<evidence type="ECO:0000259" key="1">
    <source>
        <dbReference type="Pfam" id="PF20195"/>
    </source>
</evidence>
<organism evidence="3 4">
    <name type="scientific">Faecalicatena contorta</name>
    <dbReference type="NCBI Taxonomy" id="39482"/>
    <lineage>
        <taxon>Bacteria</taxon>
        <taxon>Bacillati</taxon>
        <taxon>Bacillota</taxon>
        <taxon>Clostridia</taxon>
        <taxon>Lachnospirales</taxon>
        <taxon>Lachnospiraceae</taxon>
        <taxon>Faecalicatena</taxon>
    </lineage>
</organism>
<sequence length="361" mass="41517">MFKQFEDFTFSGKKFSDLSCEYIPANFNNEMDISLALERNMNSGETNKYRTEANYFGDTWSDTLTLELHIIKNPSVYPTQEAQSITRREIREITKWLTSPHYPEWITFNLPSDSEDDATHYRGWFHNVETLPVDDKIYGLKLYFECTTPFGYTDNITNIKQVTTYGNLTITNNSDEAQNYCYPTVTITPHENGHIFICNLSDCKLLDSGTLTGESYFESLIDAVESYALLKGYSVTFTGTGSTNIIPFCNNTGVQFYLNDIHNGTEKKCTAFYLSDTKQYKIIEGGFVYMTVYKDLDIYMDCQFLTITDSIGRMITYDKLGITDVDHVYWLRLLNGANNLLLHGNADFQIQHQESRKAGEY</sequence>
<dbReference type="RefSeq" id="WP_109709734.1">
    <property type="nucleotide sequence ID" value="NZ_QGDS01000003.1"/>
</dbReference>
<name>A0A316A0A0_9FIRM</name>
<evidence type="ECO:0000313" key="3">
    <source>
        <dbReference type="EMBL" id="SUQ13683.1"/>
    </source>
</evidence>
<dbReference type="Pfam" id="PF20195">
    <property type="entry name" value="DUF6558"/>
    <property type="match status" value="1"/>
</dbReference>
<evidence type="ECO:0008006" key="5">
    <source>
        <dbReference type="Google" id="ProtNLM"/>
    </source>
</evidence>
<dbReference type="Proteomes" id="UP000254051">
    <property type="component" value="Unassembled WGS sequence"/>
</dbReference>